<organism evidence="1 2">
    <name type="scientific">Gymnopilus dilepis</name>
    <dbReference type="NCBI Taxonomy" id="231916"/>
    <lineage>
        <taxon>Eukaryota</taxon>
        <taxon>Fungi</taxon>
        <taxon>Dikarya</taxon>
        <taxon>Basidiomycota</taxon>
        <taxon>Agaricomycotina</taxon>
        <taxon>Agaricomycetes</taxon>
        <taxon>Agaricomycetidae</taxon>
        <taxon>Agaricales</taxon>
        <taxon>Agaricineae</taxon>
        <taxon>Hymenogastraceae</taxon>
        <taxon>Gymnopilus</taxon>
    </lineage>
</organism>
<dbReference type="InParanoid" id="A0A409YV23"/>
<reference evidence="1 2" key="1">
    <citation type="journal article" date="2018" name="Evol. Lett.">
        <title>Horizontal gene cluster transfer increased hallucinogenic mushroom diversity.</title>
        <authorList>
            <person name="Reynolds H.T."/>
            <person name="Vijayakumar V."/>
            <person name="Gluck-Thaler E."/>
            <person name="Korotkin H.B."/>
            <person name="Matheny P.B."/>
            <person name="Slot J.C."/>
        </authorList>
    </citation>
    <scope>NUCLEOTIDE SEQUENCE [LARGE SCALE GENOMIC DNA]</scope>
    <source>
        <strain evidence="1 2">SRW20</strain>
    </source>
</reference>
<sequence>MSLLSIAPELTLLISNQLDIEDLKCLRLTCKQLADVLSEVILRDLTIHITKNNIRRSLETLAALAKGCHAASRATRELYIRSLSPAYDPEYLGPCYTYVDGRWVVEKEPEVSTEIILAEGEVKANLFKAISSLKAIQLVSWSPYPKDAEWAHMAVQNSLEGMTELRQFEVVTTDMKIPLPAILTSLREIIVTGVREQDQENLAKVIATSPQLISMRVTFDGHEPQRGRRQSLHQLVKYWPANRNPLQLRELSLGNCLVRLDSTTLPHLVHLTSLELVNVEDPFLIHPLFPEGQSEANFEKKIYGSSKDDLWKAMTQIGVRLERIIIEDATLPFVQYLSSYSGLKKLRLIPRNFFESSTSDQVASEFFDKALQNHFHTLQDLQIDAVYEGLWCFSKHNLPVLSRCEGLRTLNMAVISSEIQNDTLGSQVSEEPDIVKQFLDTVIMHMPQIENLHINATSSEDLRFALCGHAAMSHFDDVGEKLAASNSLPLPSQSMTLLSIAPELTLLVSDRLDIESVKNLRLTCKQLAEILNDAILRELTIHITKDNLQSSLARLTALANSDHPALKATRKLCIKSLSPTYDPTYCGPLAYSNINGRWVVMTEPDVFPDIRVVLFKALASLKAVQVVSWTPYPKDAEWAHLAVEEALKQMPDIHQFEVVLCNLKIPLPATLSGLQSITVDGGHEQDLDNLAKVIAASPRLTSISVKFPLSYNRPLGCYQSLHQLFKYWPAKREPLQLRRLSLSDCLVRLDDTTLPHFTHLAYLELINIEDPYSQHPFFVVDDFFSEEEDSGPMIEKKRYGSCKDDWWKALKEAGIHLEKIIVEDANPSFLDYLASYSGLKTLHLSTRNFRDGEKSDEVAEEFFGTPLQMHCDTLQVLRIEAAYEGLWCFNMRNSRAIANCRKLRTISMSMISSQIHNAAENPMRRSIDIIVRAVLPHYHSLLPC</sequence>
<dbReference type="STRING" id="231916.A0A409YV23"/>
<dbReference type="Proteomes" id="UP000284706">
    <property type="component" value="Unassembled WGS sequence"/>
</dbReference>
<keyword evidence="2" id="KW-1185">Reference proteome</keyword>
<dbReference type="AlphaFoldDB" id="A0A409YV23"/>
<evidence type="ECO:0008006" key="3">
    <source>
        <dbReference type="Google" id="ProtNLM"/>
    </source>
</evidence>
<comment type="caution">
    <text evidence="1">The sequence shown here is derived from an EMBL/GenBank/DDBJ whole genome shotgun (WGS) entry which is preliminary data.</text>
</comment>
<dbReference type="EMBL" id="NHYE01000234">
    <property type="protein sequence ID" value="PPR06852.1"/>
    <property type="molecule type" value="Genomic_DNA"/>
</dbReference>
<dbReference type="OrthoDB" id="3541472at2759"/>
<name>A0A409YV23_9AGAR</name>
<protein>
    <recommendedName>
        <fullName evidence="3">F-box domain-containing protein</fullName>
    </recommendedName>
</protein>
<evidence type="ECO:0000313" key="1">
    <source>
        <dbReference type="EMBL" id="PPR06852.1"/>
    </source>
</evidence>
<dbReference type="SUPFAM" id="SSF52047">
    <property type="entry name" value="RNI-like"/>
    <property type="match status" value="1"/>
</dbReference>
<evidence type="ECO:0000313" key="2">
    <source>
        <dbReference type="Proteomes" id="UP000284706"/>
    </source>
</evidence>
<proteinExistence type="predicted"/>
<accession>A0A409YV23</accession>
<gene>
    <name evidence="1" type="ORF">CVT26_003976</name>
</gene>